<comment type="cofactor">
    <cofactor evidence="7">
        <name>Zn(2+)</name>
        <dbReference type="ChEBI" id="CHEBI:29105"/>
    </cofactor>
    <text evidence="7">Binds 1 zinc ion per subunit.</text>
</comment>
<dbReference type="PANTHER" id="PTHR33202">
    <property type="entry name" value="ZINC UPTAKE REGULATION PROTEIN"/>
    <property type="match status" value="1"/>
</dbReference>
<sequence length="126" mass="14489">MKYSKQREMIQDTVMAHPIHPTADDVYSLVRAKNPTISLGTVYRNLNLLAENGILTKLTMPGGSDRFDGRLDEHYHMLCTHCGKVYDVELDIFRDFDRQIRAKTGFCVSRHQLLIEGICKECSKEK</sequence>
<proteinExistence type="inferred from homology"/>
<dbReference type="EMBL" id="JACRTD010000002">
    <property type="protein sequence ID" value="MBC8584745.1"/>
    <property type="molecule type" value="Genomic_DNA"/>
</dbReference>
<evidence type="ECO:0000256" key="3">
    <source>
        <dbReference type="ARBA" id="ARBA00022833"/>
    </source>
</evidence>
<feature type="binding site" evidence="8">
    <location>
        <position position="111"/>
    </location>
    <ligand>
        <name>Fe cation</name>
        <dbReference type="ChEBI" id="CHEBI:24875"/>
    </ligand>
</feature>
<name>A0A926IH41_9FIRM</name>
<organism evidence="9 10">
    <name type="scientific">Youxingia wuxianensis</name>
    <dbReference type="NCBI Taxonomy" id="2763678"/>
    <lineage>
        <taxon>Bacteria</taxon>
        <taxon>Bacillati</taxon>
        <taxon>Bacillota</taxon>
        <taxon>Clostridia</taxon>
        <taxon>Eubacteriales</taxon>
        <taxon>Oscillospiraceae</taxon>
        <taxon>Youxingia</taxon>
    </lineage>
</organism>
<evidence type="ECO:0000256" key="4">
    <source>
        <dbReference type="ARBA" id="ARBA00023015"/>
    </source>
</evidence>
<dbReference type="PANTHER" id="PTHR33202:SF7">
    <property type="entry name" value="FERRIC UPTAKE REGULATION PROTEIN"/>
    <property type="match status" value="1"/>
</dbReference>
<dbReference type="SUPFAM" id="SSF46785">
    <property type="entry name" value="Winged helix' DNA-binding domain"/>
    <property type="match status" value="1"/>
</dbReference>
<comment type="cofactor">
    <cofactor evidence="8">
        <name>Mn(2+)</name>
        <dbReference type="ChEBI" id="CHEBI:29035"/>
    </cofactor>
    <cofactor evidence="8">
        <name>Fe(2+)</name>
        <dbReference type="ChEBI" id="CHEBI:29033"/>
    </cofactor>
    <text evidence="8">Binds 1 Mn(2+) or Fe(2+) ion per subunit.</text>
</comment>
<feature type="binding site" evidence="7">
    <location>
        <position position="119"/>
    </location>
    <ligand>
        <name>Zn(2+)</name>
        <dbReference type="ChEBI" id="CHEBI:29105"/>
    </ligand>
</feature>
<dbReference type="RefSeq" id="WP_262394564.1">
    <property type="nucleotide sequence ID" value="NZ_JACRTD010000002.1"/>
</dbReference>
<keyword evidence="8" id="KW-0408">Iron</keyword>
<dbReference type="GO" id="GO:1900376">
    <property type="term" value="P:regulation of secondary metabolite biosynthetic process"/>
    <property type="evidence" value="ECO:0007669"/>
    <property type="project" value="TreeGrafter"/>
</dbReference>
<evidence type="ECO:0000256" key="2">
    <source>
        <dbReference type="ARBA" id="ARBA00022491"/>
    </source>
</evidence>
<keyword evidence="4" id="KW-0805">Transcription regulation</keyword>
<keyword evidence="3 7" id="KW-0862">Zinc</keyword>
<comment type="caution">
    <text evidence="9">The sequence shown here is derived from an EMBL/GenBank/DDBJ whole genome shotgun (WGS) entry which is preliminary data.</text>
</comment>
<dbReference type="InterPro" id="IPR036388">
    <property type="entry name" value="WH-like_DNA-bd_sf"/>
</dbReference>
<feature type="binding site" evidence="7">
    <location>
        <position position="82"/>
    </location>
    <ligand>
        <name>Zn(2+)</name>
        <dbReference type="ChEBI" id="CHEBI:29105"/>
    </ligand>
</feature>
<accession>A0A926IH41</accession>
<keyword evidence="6" id="KW-0804">Transcription</keyword>
<dbReference type="GO" id="GO:0003700">
    <property type="term" value="F:DNA-binding transcription factor activity"/>
    <property type="evidence" value="ECO:0007669"/>
    <property type="project" value="InterPro"/>
</dbReference>
<dbReference type="Gene3D" id="1.10.10.10">
    <property type="entry name" value="Winged helix-like DNA-binding domain superfamily/Winged helix DNA-binding domain"/>
    <property type="match status" value="1"/>
</dbReference>
<evidence type="ECO:0000256" key="7">
    <source>
        <dbReference type="PIRSR" id="PIRSR602481-1"/>
    </source>
</evidence>
<keyword evidence="5" id="KW-0238">DNA-binding</keyword>
<dbReference type="GO" id="GO:0008270">
    <property type="term" value="F:zinc ion binding"/>
    <property type="evidence" value="ECO:0007669"/>
    <property type="project" value="TreeGrafter"/>
</dbReference>
<keyword evidence="10" id="KW-1185">Reference proteome</keyword>
<evidence type="ECO:0000256" key="5">
    <source>
        <dbReference type="ARBA" id="ARBA00023125"/>
    </source>
</evidence>
<dbReference type="AlphaFoldDB" id="A0A926IH41"/>
<evidence type="ECO:0000313" key="9">
    <source>
        <dbReference type="EMBL" id="MBC8584745.1"/>
    </source>
</evidence>
<dbReference type="CDD" id="cd07153">
    <property type="entry name" value="Fur_like"/>
    <property type="match status" value="1"/>
</dbReference>
<keyword evidence="7" id="KW-0479">Metal-binding</keyword>
<feature type="binding site" evidence="7">
    <location>
        <position position="79"/>
    </location>
    <ligand>
        <name>Zn(2+)</name>
        <dbReference type="ChEBI" id="CHEBI:29105"/>
    </ligand>
</feature>
<reference evidence="9" key="1">
    <citation type="submission" date="2020-08" db="EMBL/GenBank/DDBJ databases">
        <title>Genome public.</title>
        <authorList>
            <person name="Liu C."/>
            <person name="Sun Q."/>
        </authorList>
    </citation>
    <scope>NUCLEOTIDE SEQUENCE</scope>
    <source>
        <strain evidence="9">NSJ-64</strain>
    </source>
</reference>
<feature type="binding site" evidence="7">
    <location>
        <position position="122"/>
    </location>
    <ligand>
        <name>Zn(2+)</name>
        <dbReference type="ChEBI" id="CHEBI:29105"/>
    </ligand>
</feature>
<keyword evidence="2" id="KW-0678">Repressor</keyword>
<dbReference type="Gene3D" id="3.30.1490.190">
    <property type="match status" value="1"/>
</dbReference>
<dbReference type="InterPro" id="IPR043135">
    <property type="entry name" value="Fur_C"/>
</dbReference>
<dbReference type="GO" id="GO:0000976">
    <property type="term" value="F:transcription cis-regulatory region binding"/>
    <property type="evidence" value="ECO:0007669"/>
    <property type="project" value="TreeGrafter"/>
</dbReference>
<dbReference type="InterPro" id="IPR002481">
    <property type="entry name" value="FUR"/>
</dbReference>
<comment type="similarity">
    <text evidence="1">Belongs to the Fur family.</text>
</comment>
<evidence type="ECO:0000256" key="8">
    <source>
        <dbReference type="PIRSR" id="PIRSR602481-2"/>
    </source>
</evidence>
<dbReference type="Pfam" id="PF01475">
    <property type="entry name" value="FUR"/>
    <property type="match status" value="1"/>
</dbReference>
<evidence type="ECO:0000256" key="1">
    <source>
        <dbReference type="ARBA" id="ARBA00007957"/>
    </source>
</evidence>
<dbReference type="InterPro" id="IPR036390">
    <property type="entry name" value="WH_DNA-bd_sf"/>
</dbReference>
<dbReference type="GO" id="GO:0045892">
    <property type="term" value="P:negative regulation of DNA-templated transcription"/>
    <property type="evidence" value="ECO:0007669"/>
    <property type="project" value="TreeGrafter"/>
</dbReference>
<evidence type="ECO:0000256" key="6">
    <source>
        <dbReference type="ARBA" id="ARBA00023163"/>
    </source>
</evidence>
<evidence type="ECO:0000313" key="10">
    <source>
        <dbReference type="Proteomes" id="UP000623678"/>
    </source>
</evidence>
<dbReference type="Proteomes" id="UP000623678">
    <property type="component" value="Unassembled WGS sequence"/>
</dbReference>
<gene>
    <name evidence="9" type="ORF">H8705_04035</name>
</gene>
<protein>
    <submittedName>
        <fullName evidence="9">Transcriptional repressor</fullName>
    </submittedName>
</protein>